<feature type="chain" id="PRO_5001811368" description="Secreted protein" evidence="1">
    <location>
        <begin position="28"/>
        <end position="157"/>
    </location>
</feature>
<dbReference type="AlphaFoldDB" id="A0A086MT12"/>
<organism evidence="2 3">
    <name type="scientific">Streptomyces mutabilis</name>
    <dbReference type="NCBI Taxonomy" id="67332"/>
    <lineage>
        <taxon>Bacteria</taxon>
        <taxon>Bacillati</taxon>
        <taxon>Actinomycetota</taxon>
        <taxon>Actinomycetes</taxon>
        <taxon>Kitasatosporales</taxon>
        <taxon>Streptomycetaceae</taxon>
        <taxon>Streptomyces</taxon>
    </lineage>
</organism>
<name>A0A086MT12_9ACTN</name>
<reference evidence="2 3" key="1">
    <citation type="submission" date="2014-05" db="EMBL/GenBank/DDBJ databases">
        <title>Complete genome sequence of the Streptomyces mutabilis TRM45540.</title>
        <authorList>
            <person name="Luo X."/>
            <person name="Zhang L."/>
        </authorList>
    </citation>
    <scope>NUCLEOTIDE SEQUENCE [LARGE SCALE GENOMIC DNA]</scope>
    <source>
        <strain evidence="2 3">TRM45540</strain>
    </source>
</reference>
<feature type="signal peptide" evidence="1">
    <location>
        <begin position="1"/>
        <end position="27"/>
    </location>
</feature>
<dbReference type="RefSeq" id="WP_043384094.1">
    <property type="nucleotide sequence ID" value="NZ_KN039948.1"/>
</dbReference>
<evidence type="ECO:0000256" key="1">
    <source>
        <dbReference type="SAM" id="SignalP"/>
    </source>
</evidence>
<sequence>MGRNPMRAAITCCAAAALAVAMGTSYAAPSAQHTATDRAAHSRQTQDPVLIDCASQPRVRPEAFVLACGDGNSRLVSVHWLRWDANAAVGRGTNAVNDCDPYCAAGTFRSYPVTVRLDQPRASEADPGERHYTRVTLTYTDGRPDGFPRTVSYPLSG</sequence>
<accession>A0A086MT12</accession>
<protein>
    <recommendedName>
        <fullName evidence="4">Secreted protein</fullName>
    </recommendedName>
</protein>
<gene>
    <name evidence="2" type="ORF">FM21_31225</name>
</gene>
<dbReference type="HOGENOM" id="CLU_144841_0_0_11"/>
<comment type="caution">
    <text evidence="2">The sequence shown here is derived from an EMBL/GenBank/DDBJ whole genome shotgun (WGS) entry which is preliminary data.</text>
</comment>
<keyword evidence="1" id="KW-0732">Signal</keyword>
<proteinExistence type="predicted"/>
<evidence type="ECO:0008006" key="4">
    <source>
        <dbReference type="Google" id="ProtNLM"/>
    </source>
</evidence>
<dbReference type="STRING" id="1915400.FM21_31225"/>
<evidence type="ECO:0000313" key="3">
    <source>
        <dbReference type="Proteomes" id="UP000029095"/>
    </source>
</evidence>
<dbReference type="Proteomes" id="UP000029095">
    <property type="component" value="Unassembled WGS sequence"/>
</dbReference>
<dbReference type="EMBL" id="JNFQ01000004">
    <property type="protein sequence ID" value="KFG72030.1"/>
    <property type="molecule type" value="Genomic_DNA"/>
</dbReference>
<evidence type="ECO:0000313" key="2">
    <source>
        <dbReference type="EMBL" id="KFG72030.1"/>
    </source>
</evidence>
<keyword evidence="3" id="KW-1185">Reference proteome</keyword>